<keyword evidence="7" id="KW-1185">Reference proteome</keyword>
<proteinExistence type="inferred from homology"/>
<evidence type="ECO:0000256" key="4">
    <source>
        <dbReference type="RuleBase" id="RU000363"/>
    </source>
</evidence>
<dbReference type="InterPro" id="IPR036291">
    <property type="entry name" value="NAD(P)-bd_dom_sf"/>
</dbReference>
<keyword evidence="2" id="KW-0521">NADP</keyword>
<evidence type="ECO:0000256" key="3">
    <source>
        <dbReference type="ARBA" id="ARBA00023002"/>
    </source>
</evidence>
<dbReference type="EC" id="1.1.1.100" evidence="6"/>
<organism evidence="5 7">
    <name type="scientific">Legionella feeleii</name>
    <dbReference type="NCBI Taxonomy" id="453"/>
    <lineage>
        <taxon>Bacteria</taxon>
        <taxon>Pseudomonadati</taxon>
        <taxon>Pseudomonadota</taxon>
        <taxon>Gammaproteobacteria</taxon>
        <taxon>Legionellales</taxon>
        <taxon>Legionellaceae</taxon>
        <taxon>Legionella</taxon>
    </lineage>
</organism>
<name>A0A0W0TNP7_9GAMM</name>
<dbReference type="OrthoDB" id="8613661at2"/>
<dbReference type="PANTHER" id="PTHR43391:SF14">
    <property type="entry name" value="DEHYDROGENASE_REDUCTASE SDR FAMILY PROTEIN 7-LIKE"/>
    <property type="match status" value="1"/>
</dbReference>
<evidence type="ECO:0000313" key="5">
    <source>
        <dbReference type="EMBL" id="KTC96853.1"/>
    </source>
</evidence>
<dbReference type="Gene3D" id="3.40.50.720">
    <property type="entry name" value="NAD(P)-binding Rossmann-like Domain"/>
    <property type="match status" value="1"/>
</dbReference>
<dbReference type="PANTHER" id="PTHR43391">
    <property type="entry name" value="RETINOL DEHYDROGENASE-RELATED"/>
    <property type="match status" value="1"/>
</dbReference>
<comment type="similarity">
    <text evidence="1 4">Belongs to the short-chain dehydrogenases/reductases (SDR) family.</text>
</comment>
<evidence type="ECO:0000256" key="2">
    <source>
        <dbReference type="ARBA" id="ARBA00022857"/>
    </source>
</evidence>
<dbReference type="EMBL" id="LNYB01000080">
    <property type="protein sequence ID" value="KTC96853.1"/>
    <property type="molecule type" value="Genomic_DNA"/>
</dbReference>
<dbReference type="PROSITE" id="PS00061">
    <property type="entry name" value="ADH_SHORT"/>
    <property type="match status" value="1"/>
</dbReference>
<sequence>MNKLAIVTGASRGIGKRAAYYFAEQGFDLALIARNKALLTEVSKELTDKFAIKTSVFALDVSDYEAVSKCTQYLASRYPTIDVLFNNAGLWSLGSSAIEPAEFNAMIDVNLRGIYNMVHTLVPYMKKQQSGYIFNMASYAGKRPVARSGAYCMTKYGVVGYSQSLSLELCQDNIRVTAICPSVIDTDMTRMMPDFPDDEKILCQDIIETIHYLLQLSPKVYIDEVILKSSFLLKGLKE</sequence>
<dbReference type="InterPro" id="IPR002347">
    <property type="entry name" value="SDR_fam"/>
</dbReference>
<dbReference type="Pfam" id="PF00106">
    <property type="entry name" value="adh_short"/>
    <property type="match status" value="1"/>
</dbReference>
<evidence type="ECO:0000256" key="1">
    <source>
        <dbReference type="ARBA" id="ARBA00006484"/>
    </source>
</evidence>
<evidence type="ECO:0000313" key="7">
    <source>
        <dbReference type="Proteomes" id="UP000054698"/>
    </source>
</evidence>
<dbReference type="EMBL" id="UASS01000013">
    <property type="protein sequence ID" value="SPX60913.1"/>
    <property type="molecule type" value="Genomic_DNA"/>
</dbReference>
<accession>A0A0W0TNP7</accession>
<dbReference type="RefSeq" id="WP_058445915.1">
    <property type="nucleotide sequence ID" value="NZ_CAAAHT010000002.1"/>
</dbReference>
<dbReference type="SUPFAM" id="SSF51735">
    <property type="entry name" value="NAD(P)-binding Rossmann-fold domains"/>
    <property type="match status" value="1"/>
</dbReference>
<keyword evidence="3 5" id="KW-0560">Oxidoreductase</keyword>
<dbReference type="CDD" id="cd05233">
    <property type="entry name" value="SDR_c"/>
    <property type="match status" value="1"/>
</dbReference>
<dbReference type="GO" id="GO:0004316">
    <property type="term" value="F:3-oxoacyl-[acyl-carrier-protein] reductase (NADPH) activity"/>
    <property type="evidence" value="ECO:0007669"/>
    <property type="project" value="UniProtKB-EC"/>
</dbReference>
<reference evidence="6 8" key="2">
    <citation type="submission" date="2018-06" db="EMBL/GenBank/DDBJ databases">
        <authorList>
            <consortium name="Pathogen Informatics"/>
            <person name="Doyle S."/>
        </authorList>
    </citation>
    <scope>NUCLEOTIDE SEQUENCE [LARGE SCALE GENOMIC DNA]</scope>
    <source>
        <strain evidence="6 8">NCTC12022</strain>
    </source>
</reference>
<evidence type="ECO:0000313" key="8">
    <source>
        <dbReference type="Proteomes" id="UP000251942"/>
    </source>
</evidence>
<dbReference type="Proteomes" id="UP000054698">
    <property type="component" value="Unassembled WGS sequence"/>
</dbReference>
<protein>
    <submittedName>
        <fullName evidence="6">L-allo-threonine dehydrogenase, NAD(P)-binding</fullName>
        <ecNumber evidence="6">1.1.1.100</ecNumber>
    </submittedName>
</protein>
<evidence type="ECO:0000313" key="6">
    <source>
        <dbReference type="EMBL" id="SPX60913.1"/>
    </source>
</evidence>
<dbReference type="InterPro" id="IPR020904">
    <property type="entry name" value="Sc_DH/Rdtase_CS"/>
</dbReference>
<dbReference type="PATRIC" id="fig|453.4.peg.1939"/>
<dbReference type="AlphaFoldDB" id="A0A0W0TNP7"/>
<gene>
    <name evidence="6" type="primary">ydfG_2</name>
    <name evidence="5" type="ORF">Lfee_1765</name>
    <name evidence="6" type="ORF">NCTC12022_01650</name>
</gene>
<dbReference type="PRINTS" id="PR00081">
    <property type="entry name" value="GDHRDH"/>
</dbReference>
<dbReference type="Proteomes" id="UP000251942">
    <property type="component" value="Unassembled WGS sequence"/>
</dbReference>
<reference evidence="5 7" key="1">
    <citation type="submission" date="2015-11" db="EMBL/GenBank/DDBJ databases">
        <title>Genomic analysis of 38 Legionella species identifies large and diverse effector repertoires.</title>
        <authorList>
            <person name="Burstein D."/>
            <person name="Amaro F."/>
            <person name="Zusman T."/>
            <person name="Lifshitz Z."/>
            <person name="Cohen O."/>
            <person name="Gilbert J.A."/>
            <person name="Pupko T."/>
            <person name="Shuman H.A."/>
            <person name="Segal G."/>
        </authorList>
    </citation>
    <scope>NUCLEOTIDE SEQUENCE [LARGE SCALE GENOMIC DNA]</scope>
    <source>
        <strain evidence="5 7">WO-44C</strain>
    </source>
</reference>
<dbReference type="PRINTS" id="PR00080">
    <property type="entry name" value="SDRFAMILY"/>
</dbReference>
<dbReference type="STRING" id="453.Lfee_1765"/>